<dbReference type="KEGG" id="cfus:CYFUS_001473"/>
<feature type="signal peptide" evidence="1">
    <location>
        <begin position="1"/>
        <end position="21"/>
    </location>
</feature>
<dbReference type="EMBL" id="CP022098">
    <property type="protein sequence ID" value="ATB36059.1"/>
    <property type="molecule type" value="Genomic_DNA"/>
</dbReference>
<evidence type="ECO:0008006" key="4">
    <source>
        <dbReference type="Google" id="ProtNLM"/>
    </source>
</evidence>
<evidence type="ECO:0000313" key="3">
    <source>
        <dbReference type="Proteomes" id="UP000217257"/>
    </source>
</evidence>
<name>A0A250IWE6_9BACT</name>
<organism evidence="2 3">
    <name type="scientific">Cystobacter fuscus</name>
    <dbReference type="NCBI Taxonomy" id="43"/>
    <lineage>
        <taxon>Bacteria</taxon>
        <taxon>Pseudomonadati</taxon>
        <taxon>Myxococcota</taxon>
        <taxon>Myxococcia</taxon>
        <taxon>Myxococcales</taxon>
        <taxon>Cystobacterineae</taxon>
        <taxon>Archangiaceae</taxon>
        <taxon>Cystobacter</taxon>
    </lineage>
</organism>
<proteinExistence type="predicted"/>
<accession>A0A250IWE6</accession>
<dbReference type="Proteomes" id="UP000217257">
    <property type="component" value="Chromosome"/>
</dbReference>
<feature type="chain" id="PRO_5012761260" description="Lipoprotein" evidence="1">
    <location>
        <begin position="22"/>
        <end position="421"/>
    </location>
</feature>
<reference evidence="2 3" key="1">
    <citation type="submission" date="2017-06" db="EMBL/GenBank/DDBJ databases">
        <title>Sequencing and comparative analysis of myxobacterial genomes.</title>
        <authorList>
            <person name="Rupp O."/>
            <person name="Goesmann A."/>
            <person name="Sogaard-Andersen L."/>
        </authorList>
    </citation>
    <scope>NUCLEOTIDE SEQUENCE [LARGE SCALE GENOMIC DNA]</scope>
    <source>
        <strain evidence="2 3">DSM 52655</strain>
    </source>
</reference>
<dbReference type="RefSeq" id="WP_232537419.1">
    <property type="nucleotide sequence ID" value="NZ_CP022098.1"/>
</dbReference>
<evidence type="ECO:0000313" key="2">
    <source>
        <dbReference type="EMBL" id="ATB36059.1"/>
    </source>
</evidence>
<evidence type="ECO:0000256" key="1">
    <source>
        <dbReference type="SAM" id="SignalP"/>
    </source>
</evidence>
<protein>
    <recommendedName>
        <fullName evidence="4">Lipoprotein</fullName>
    </recommendedName>
</protein>
<gene>
    <name evidence="2" type="ORF">CYFUS_001473</name>
</gene>
<keyword evidence="1" id="KW-0732">Signal</keyword>
<sequence length="421" mass="44139">MTPFRSSTLSAALATSVALFTACGGGNDDGNPRWVDGNPAPAAVAAVAVAAGGRAASIPIGIENVNDSPLKAANYRTLLRFVPTSTITIDRFYFGFKLRGATCWDANNAGYGAGDGGLLRGSLVQINPTTGLPANVIATETVNGCTRHNEAKAEFNDAIPVLAWVNTPATLQGGTMYGLIVSNAHASPATNFFSFNAPLADTALAGPHARNELSATATGALLSLDPREHVAWSEDNGGTWRYGSANGQYRSYMNDHDTAHPATRLPQYGFRLSNGTNLGGQPYYAYLTDCVGCTVAYANARYARTFTELGGFIASGTNVGTLTIRNTSTGAQSSCTPSQGYGFRKCTVPTAVSVAVGQSYTVSSTGSVEIMKMDYSQRLLFPQVGTANGEFRAYQPTPASGTNARDVPSLWAGPLSPYFDN</sequence>
<dbReference type="PROSITE" id="PS51257">
    <property type="entry name" value="PROKAR_LIPOPROTEIN"/>
    <property type="match status" value="1"/>
</dbReference>
<dbReference type="AlphaFoldDB" id="A0A250IWE6"/>